<dbReference type="Proteomes" id="UP000071065">
    <property type="component" value="Chromosome"/>
</dbReference>
<reference evidence="1 2" key="1">
    <citation type="journal article" date="2016" name="Front. Microbiol.">
        <title>Genomic Insight into the Host-Endosymbiont Relationship of Endozoicomonas montiporae CL-33(T) with its Coral Host.</title>
        <authorList>
            <person name="Ding J.-Y."/>
            <person name="Shiu J.-H."/>
            <person name="Chen W.-M."/>
            <person name="Chiang Y.-R."/>
            <person name="Tang S.-L."/>
        </authorList>
    </citation>
    <scope>NUCLEOTIDE SEQUENCE [LARGE SCALE GENOMIC DNA]</scope>
    <source>
        <strain evidence="1 2">CL-33</strain>
    </source>
</reference>
<dbReference type="PATRIC" id="fig|570277.3.peg.5033"/>
<dbReference type="AlphaFoldDB" id="A0A142BIM9"/>
<dbReference type="Pfam" id="PF05930">
    <property type="entry name" value="Phage_AlpA"/>
    <property type="match status" value="1"/>
</dbReference>
<dbReference type="STRING" id="570277.EZMO1_4704"/>
<organism evidence="1 2">
    <name type="scientific">Endozoicomonas montiporae CL-33</name>
    <dbReference type="NCBI Taxonomy" id="570277"/>
    <lineage>
        <taxon>Bacteria</taxon>
        <taxon>Pseudomonadati</taxon>
        <taxon>Pseudomonadota</taxon>
        <taxon>Gammaproteobacteria</taxon>
        <taxon>Oceanospirillales</taxon>
        <taxon>Endozoicomonadaceae</taxon>
        <taxon>Endozoicomonas</taxon>
    </lineage>
</organism>
<dbReference type="InterPro" id="IPR010260">
    <property type="entry name" value="AlpA"/>
</dbReference>
<proteinExistence type="predicted"/>
<accession>A0A142BIM9</accession>
<evidence type="ECO:0000313" key="2">
    <source>
        <dbReference type="Proteomes" id="UP000071065"/>
    </source>
</evidence>
<evidence type="ECO:0000313" key="1">
    <source>
        <dbReference type="EMBL" id="AMO58605.1"/>
    </source>
</evidence>
<dbReference type="EMBL" id="CP013251">
    <property type="protein sequence ID" value="AMO58605.1"/>
    <property type="molecule type" value="Genomic_DNA"/>
</dbReference>
<dbReference type="RefSeq" id="WP_051790346.1">
    <property type="nucleotide sequence ID" value="NZ_CP013251.1"/>
</dbReference>
<gene>
    <name evidence="1" type="primary">torI</name>
    <name evidence="1" type="ORF">EZMO1_4704</name>
</gene>
<dbReference type="Gene3D" id="1.10.238.160">
    <property type="match status" value="1"/>
</dbReference>
<name>A0A142BIM9_9GAMM</name>
<sequence>MNTQAQSNQTHQPAIRQQSELYLTRQQVLGRYRIGNTTLYRWMNDDNVNFPKPVQMGPRCVRWKQSLLEHWEKQRQTEAA</sequence>
<dbReference type="KEGG" id="emp:EZMO1_4704"/>
<protein>
    <submittedName>
        <fullName evidence="1">Tor inhibition protein</fullName>
    </submittedName>
</protein>